<accession>J9FG82</accession>
<evidence type="ECO:0000256" key="2">
    <source>
        <dbReference type="SAM" id="Phobius"/>
    </source>
</evidence>
<keyword evidence="2" id="KW-1133">Transmembrane helix</keyword>
<gene>
    <name evidence="3" type="ORF">WUBG_00457</name>
</gene>
<sequence>MLEVETSASEPLILHPDINNNNNSNNNNNNSNNNNSLDNDNDSSIDSQKPEYFVAIVFALAVLFSSLYLRGLSSTRIPQSRSRLIAAAVTDTKLQDGEVWHINRHQTRRRRSTWSDAKWHGVRGLARDCGFTCYFRLRQDTGDRMPKSELHIHLTRWKQLPQPNNKSLPMLENNRIRPIVQFMDSLDATHARMSRFVPDCLYSAHVKGATESSIVNLCDISGGLFGTLALLDGTYLIEPVKDDQMPSKPLSSRAHIVYKSRSHSFHNYGFHSSSSAIITTTPSLNTASATTSTNSHSTSNHRSNNNNSTNDVQTNNYTAYRISNDNANYDNNTAQYTTIFDPNINIT</sequence>
<evidence type="ECO:0000313" key="4">
    <source>
        <dbReference type="Proteomes" id="UP000004810"/>
    </source>
</evidence>
<dbReference type="AlphaFoldDB" id="J9FG82"/>
<keyword evidence="2" id="KW-0472">Membrane</keyword>
<evidence type="ECO:0000313" key="3">
    <source>
        <dbReference type="EMBL" id="EJW88632.1"/>
    </source>
</evidence>
<feature type="region of interest" description="Disordered" evidence="1">
    <location>
        <begin position="1"/>
        <end position="44"/>
    </location>
</feature>
<protein>
    <submittedName>
        <fullName evidence="3">Uncharacterized protein</fullName>
    </submittedName>
</protein>
<name>J9FG82_WUCBA</name>
<dbReference type="Proteomes" id="UP000004810">
    <property type="component" value="Unassembled WGS sequence"/>
</dbReference>
<feature type="transmembrane region" description="Helical" evidence="2">
    <location>
        <begin position="52"/>
        <end position="73"/>
    </location>
</feature>
<dbReference type="EMBL" id="ADBV01000074">
    <property type="protein sequence ID" value="EJW88632.1"/>
    <property type="molecule type" value="Genomic_DNA"/>
</dbReference>
<proteinExistence type="predicted"/>
<evidence type="ECO:0000256" key="1">
    <source>
        <dbReference type="SAM" id="MobiDB-lite"/>
    </source>
</evidence>
<organism evidence="3 4">
    <name type="scientific">Wuchereria bancrofti</name>
    <dbReference type="NCBI Taxonomy" id="6293"/>
    <lineage>
        <taxon>Eukaryota</taxon>
        <taxon>Metazoa</taxon>
        <taxon>Ecdysozoa</taxon>
        <taxon>Nematoda</taxon>
        <taxon>Chromadorea</taxon>
        <taxon>Rhabditida</taxon>
        <taxon>Spirurina</taxon>
        <taxon>Spiruromorpha</taxon>
        <taxon>Filarioidea</taxon>
        <taxon>Onchocercidae</taxon>
        <taxon>Wuchereria</taxon>
    </lineage>
</organism>
<feature type="region of interest" description="Disordered" evidence="1">
    <location>
        <begin position="285"/>
        <end position="313"/>
    </location>
</feature>
<keyword evidence="2" id="KW-0812">Transmembrane</keyword>
<feature type="compositionally biased region" description="Low complexity" evidence="1">
    <location>
        <begin position="17"/>
        <end position="44"/>
    </location>
</feature>
<feature type="non-terminal residue" evidence="3">
    <location>
        <position position="347"/>
    </location>
</feature>
<comment type="caution">
    <text evidence="3">The sequence shown here is derived from an EMBL/GenBank/DDBJ whole genome shotgun (WGS) entry which is preliminary data.</text>
</comment>
<reference evidence="4" key="1">
    <citation type="submission" date="2012-08" db="EMBL/GenBank/DDBJ databases">
        <title>The Genome Sequence of Wuchereria bancrofti.</title>
        <authorList>
            <person name="Nutman T.B."/>
            <person name="Fink D.L."/>
            <person name="Russ C."/>
            <person name="Young S."/>
            <person name="Zeng Q."/>
            <person name="Koehrsen M."/>
            <person name="Alvarado L."/>
            <person name="Berlin A."/>
            <person name="Chapman S.B."/>
            <person name="Chen Z."/>
            <person name="Freedman E."/>
            <person name="Gellesch M."/>
            <person name="Goldberg J."/>
            <person name="Griggs A."/>
            <person name="Gujja S."/>
            <person name="Heilman E.R."/>
            <person name="Heiman D."/>
            <person name="Hepburn T."/>
            <person name="Howarth C."/>
            <person name="Jen D."/>
            <person name="Larson L."/>
            <person name="Lewis B."/>
            <person name="Mehta T."/>
            <person name="Park D."/>
            <person name="Pearson M."/>
            <person name="Roberts A."/>
            <person name="Saif S."/>
            <person name="Shea T."/>
            <person name="Shenoy N."/>
            <person name="Sisk P."/>
            <person name="Stolte C."/>
            <person name="Sykes S."/>
            <person name="Walk T."/>
            <person name="White J."/>
            <person name="Yandava C."/>
            <person name="Haas B."/>
            <person name="Henn M.R."/>
            <person name="Nusbaum C."/>
            <person name="Birren B."/>
        </authorList>
    </citation>
    <scope>NUCLEOTIDE SEQUENCE [LARGE SCALE GENOMIC DNA]</scope>
    <source>
        <strain evidence="4">NA</strain>
    </source>
</reference>